<dbReference type="Proteomes" id="UP000799776">
    <property type="component" value="Unassembled WGS sequence"/>
</dbReference>
<dbReference type="InterPro" id="IPR011051">
    <property type="entry name" value="RmlC_Cupin_sf"/>
</dbReference>
<evidence type="ECO:0000259" key="1">
    <source>
        <dbReference type="Pfam" id="PF07883"/>
    </source>
</evidence>
<dbReference type="InterPro" id="IPR047142">
    <property type="entry name" value="OryJ/VirC-like"/>
</dbReference>
<dbReference type="PANTHER" id="PTHR36156:SF3">
    <property type="entry name" value="CUPIN 2 CONSERVED BARREL DOMAIN-CONTAINING PROTEIN"/>
    <property type="match status" value="1"/>
</dbReference>
<name>A0A9P4LWR0_9PEZI</name>
<dbReference type="AlphaFoldDB" id="A0A9P4LWR0"/>
<evidence type="ECO:0000313" key="2">
    <source>
        <dbReference type="EMBL" id="KAF2087287.1"/>
    </source>
</evidence>
<gene>
    <name evidence="2" type="ORF">K490DRAFT_23256</name>
</gene>
<dbReference type="PANTHER" id="PTHR36156">
    <property type="entry name" value="SLR2101 PROTEIN"/>
    <property type="match status" value="1"/>
</dbReference>
<proteinExistence type="predicted"/>
<dbReference type="InterPro" id="IPR014710">
    <property type="entry name" value="RmlC-like_jellyroll"/>
</dbReference>
<keyword evidence="3" id="KW-1185">Reference proteome</keyword>
<dbReference type="Pfam" id="PF07883">
    <property type="entry name" value="Cupin_2"/>
    <property type="match status" value="1"/>
</dbReference>
<evidence type="ECO:0000313" key="3">
    <source>
        <dbReference type="Proteomes" id="UP000799776"/>
    </source>
</evidence>
<dbReference type="CDD" id="cd02231">
    <property type="entry name" value="cupin_BLL6423-like"/>
    <property type="match status" value="1"/>
</dbReference>
<accession>A0A9P4LWR0</accession>
<feature type="non-terminal residue" evidence="2">
    <location>
        <position position="151"/>
    </location>
</feature>
<dbReference type="EMBL" id="ML978720">
    <property type="protein sequence ID" value="KAF2087287.1"/>
    <property type="molecule type" value="Genomic_DNA"/>
</dbReference>
<organism evidence="2 3">
    <name type="scientific">Saccharata proteae CBS 121410</name>
    <dbReference type="NCBI Taxonomy" id="1314787"/>
    <lineage>
        <taxon>Eukaryota</taxon>
        <taxon>Fungi</taxon>
        <taxon>Dikarya</taxon>
        <taxon>Ascomycota</taxon>
        <taxon>Pezizomycotina</taxon>
        <taxon>Dothideomycetes</taxon>
        <taxon>Dothideomycetes incertae sedis</taxon>
        <taxon>Botryosphaeriales</taxon>
        <taxon>Saccharataceae</taxon>
        <taxon>Saccharata</taxon>
    </lineage>
</organism>
<feature type="domain" description="Cupin type-2" evidence="1">
    <location>
        <begin position="83"/>
        <end position="150"/>
    </location>
</feature>
<dbReference type="OrthoDB" id="5840532at2759"/>
<dbReference type="InterPro" id="IPR013096">
    <property type="entry name" value="Cupin_2"/>
</dbReference>
<sequence length="151" mass="16746">LPAPKRYITIHDADGISRLSTTHPTSLNAQTDPTGNVRYTTAYTTPTPLTLQSDADLDSYTQSLTQPIHGLFYPETGTVLKHIDLAPGLIIGMHRTATLDYICVLDGEIELELDGGEKRVVGKGDVVVQRGTMHRWRNLSRTEWARFLAVM</sequence>
<reference evidence="2" key="1">
    <citation type="journal article" date="2020" name="Stud. Mycol.">
        <title>101 Dothideomycetes genomes: a test case for predicting lifestyles and emergence of pathogens.</title>
        <authorList>
            <person name="Haridas S."/>
            <person name="Albert R."/>
            <person name="Binder M."/>
            <person name="Bloem J."/>
            <person name="Labutti K."/>
            <person name="Salamov A."/>
            <person name="Andreopoulos B."/>
            <person name="Baker S."/>
            <person name="Barry K."/>
            <person name="Bills G."/>
            <person name="Bluhm B."/>
            <person name="Cannon C."/>
            <person name="Castanera R."/>
            <person name="Culley D."/>
            <person name="Daum C."/>
            <person name="Ezra D."/>
            <person name="Gonzalez J."/>
            <person name="Henrissat B."/>
            <person name="Kuo A."/>
            <person name="Liang C."/>
            <person name="Lipzen A."/>
            <person name="Lutzoni F."/>
            <person name="Magnuson J."/>
            <person name="Mondo S."/>
            <person name="Nolan M."/>
            <person name="Ohm R."/>
            <person name="Pangilinan J."/>
            <person name="Park H.-J."/>
            <person name="Ramirez L."/>
            <person name="Alfaro M."/>
            <person name="Sun H."/>
            <person name="Tritt A."/>
            <person name="Yoshinaga Y."/>
            <person name="Zwiers L.-H."/>
            <person name="Turgeon B."/>
            <person name="Goodwin S."/>
            <person name="Spatafora J."/>
            <person name="Crous P."/>
            <person name="Grigoriev I."/>
        </authorList>
    </citation>
    <scope>NUCLEOTIDE SEQUENCE</scope>
    <source>
        <strain evidence="2">CBS 121410</strain>
    </source>
</reference>
<dbReference type="SUPFAM" id="SSF51182">
    <property type="entry name" value="RmlC-like cupins"/>
    <property type="match status" value="1"/>
</dbReference>
<comment type="caution">
    <text evidence="2">The sequence shown here is derived from an EMBL/GenBank/DDBJ whole genome shotgun (WGS) entry which is preliminary data.</text>
</comment>
<feature type="non-terminal residue" evidence="2">
    <location>
        <position position="1"/>
    </location>
</feature>
<protein>
    <recommendedName>
        <fullName evidence="1">Cupin type-2 domain-containing protein</fullName>
    </recommendedName>
</protein>
<dbReference type="Gene3D" id="2.60.120.10">
    <property type="entry name" value="Jelly Rolls"/>
    <property type="match status" value="1"/>
</dbReference>